<gene>
    <name evidence="2" type="ORF">CLCOS_02650</name>
    <name evidence="1" type="ORF">WX73_01511</name>
</gene>
<dbReference type="EMBL" id="LROR01000022">
    <property type="protein sequence ID" value="OBR97550.1"/>
    <property type="molecule type" value="Genomic_DNA"/>
</dbReference>
<proteinExistence type="predicted"/>
<evidence type="ECO:0000313" key="2">
    <source>
        <dbReference type="EMBL" id="OBR97550.1"/>
    </source>
</evidence>
<evidence type="ECO:0000313" key="3">
    <source>
        <dbReference type="Proteomes" id="UP000077384"/>
    </source>
</evidence>
<keyword evidence="4" id="KW-1185">Reference proteome</keyword>
<reference evidence="2 4" key="2">
    <citation type="journal article" date="2016" name="Front. Microbiol.">
        <title>Industrial Acetogenic Biocatalysts: A Comparative Metabolic and Genomic Analysis.</title>
        <authorList>
            <person name="Bengelsdorf F."/>
            <person name="Poehlein A."/>
            <person name="Sonja S."/>
            <person name="Erz C."/>
            <person name="Hummel T."/>
            <person name="Hoffmeister S."/>
            <person name="Daniel R."/>
            <person name="Durre P."/>
        </authorList>
    </citation>
    <scope>NUCLEOTIDE SEQUENCE [LARGE SCALE GENOMIC DNA]</scope>
    <source>
        <strain evidence="2 4">PTA-10522</strain>
    </source>
</reference>
<accession>A0A162LFE0</accession>
<dbReference type="AlphaFoldDB" id="A0A162LFE0"/>
<dbReference type="EMBL" id="LITQ01000001">
    <property type="protein sequence ID" value="OAA95102.1"/>
    <property type="molecule type" value="Genomic_DNA"/>
</dbReference>
<dbReference type="Proteomes" id="UP000093694">
    <property type="component" value="Unassembled WGS sequence"/>
</dbReference>
<evidence type="ECO:0000313" key="4">
    <source>
        <dbReference type="Proteomes" id="UP000093694"/>
    </source>
</evidence>
<organism evidence="1 3">
    <name type="scientific">Clostridium coskatii</name>
    <dbReference type="NCBI Taxonomy" id="1705578"/>
    <lineage>
        <taxon>Bacteria</taxon>
        <taxon>Bacillati</taxon>
        <taxon>Bacillota</taxon>
        <taxon>Clostridia</taxon>
        <taxon>Eubacteriales</taxon>
        <taxon>Clostridiaceae</taxon>
        <taxon>Clostridium</taxon>
    </lineage>
</organism>
<comment type="caution">
    <text evidence="1">The sequence shown here is derived from an EMBL/GenBank/DDBJ whole genome shotgun (WGS) entry which is preliminary data.</text>
</comment>
<reference evidence="1 3" key="1">
    <citation type="journal article" date="2015" name="Biotechnol. Bioeng.">
        <title>Genome sequence and phenotypic characterization of Caulobacter segnis.</title>
        <authorList>
            <person name="Patel S."/>
            <person name="Fletcher B."/>
            <person name="Scott D.C."/>
            <person name="Ely B."/>
        </authorList>
    </citation>
    <scope>NUCLEOTIDE SEQUENCE [LARGE SCALE GENOMIC DNA]</scope>
    <source>
        <strain evidence="1 3">PS02</strain>
    </source>
</reference>
<dbReference type="PATRIC" id="fig|1705578.3.peg.333"/>
<dbReference type="Proteomes" id="UP000077384">
    <property type="component" value="Unassembled WGS sequence"/>
</dbReference>
<protein>
    <submittedName>
        <fullName evidence="1">Uncharacterized protein</fullName>
    </submittedName>
</protein>
<name>A0A162LFE0_9CLOT</name>
<sequence>MISIDEKSTIKTIKNYFCKFVQKIQKNKINEEVLEAINSLICSDEAS</sequence>
<evidence type="ECO:0000313" key="1">
    <source>
        <dbReference type="EMBL" id="OAA95102.1"/>
    </source>
</evidence>
<dbReference type="RefSeq" id="WP_156496357.1">
    <property type="nucleotide sequence ID" value="NZ_LITQ01000001.1"/>
</dbReference>